<dbReference type="Proteomes" id="UP000838412">
    <property type="component" value="Chromosome 11"/>
</dbReference>
<gene>
    <name evidence="2" type="primary">Hypp6043</name>
    <name evidence="2" type="ORF">BLAG_LOCUS4436</name>
</gene>
<reference evidence="2" key="1">
    <citation type="submission" date="2022-01" db="EMBL/GenBank/DDBJ databases">
        <authorList>
            <person name="Braso-Vives M."/>
        </authorList>
    </citation>
    <scope>NUCLEOTIDE SEQUENCE</scope>
</reference>
<evidence type="ECO:0000256" key="1">
    <source>
        <dbReference type="SAM" id="SignalP"/>
    </source>
</evidence>
<accession>A0A8J9VTD1</accession>
<feature type="chain" id="PRO_5035447501" evidence="1">
    <location>
        <begin position="23"/>
        <end position="107"/>
    </location>
</feature>
<evidence type="ECO:0000313" key="3">
    <source>
        <dbReference type="Proteomes" id="UP000838412"/>
    </source>
</evidence>
<dbReference type="AlphaFoldDB" id="A0A8J9VTD1"/>
<sequence>MALKLLSIFVLSAFTAFIMTEARSMGGFGSGPSGLGGPGAGFSLSDILQNEDIASSFLGGVANTDPEQLELPFLTVGQAAPEQLELFRPNQDFLRSAASPKIFDGKK</sequence>
<organism evidence="2 3">
    <name type="scientific">Branchiostoma lanceolatum</name>
    <name type="common">Common lancelet</name>
    <name type="synonym">Amphioxus lanceolatum</name>
    <dbReference type="NCBI Taxonomy" id="7740"/>
    <lineage>
        <taxon>Eukaryota</taxon>
        <taxon>Metazoa</taxon>
        <taxon>Chordata</taxon>
        <taxon>Cephalochordata</taxon>
        <taxon>Leptocardii</taxon>
        <taxon>Amphioxiformes</taxon>
        <taxon>Branchiostomatidae</taxon>
        <taxon>Branchiostoma</taxon>
    </lineage>
</organism>
<protein>
    <submittedName>
        <fullName evidence="2">Hypp6043 protein</fullName>
    </submittedName>
</protein>
<keyword evidence="3" id="KW-1185">Reference proteome</keyword>
<keyword evidence="1" id="KW-0732">Signal</keyword>
<feature type="signal peptide" evidence="1">
    <location>
        <begin position="1"/>
        <end position="22"/>
    </location>
</feature>
<evidence type="ECO:0000313" key="2">
    <source>
        <dbReference type="EMBL" id="CAH1240480.1"/>
    </source>
</evidence>
<dbReference type="OrthoDB" id="10030644at2759"/>
<dbReference type="EMBL" id="OV696696">
    <property type="protein sequence ID" value="CAH1240480.1"/>
    <property type="molecule type" value="Genomic_DNA"/>
</dbReference>
<proteinExistence type="predicted"/>
<name>A0A8J9VTD1_BRALA</name>